<feature type="compositionally biased region" description="Polar residues" evidence="1">
    <location>
        <begin position="263"/>
        <end position="275"/>
    </location>
</feature>
<dbReference type="EMBL" id="JAVRQU010000011">
    <property type="protein sequence ID" value="KAK5697399.1"/>
    <property type="molecule type" value="Genomic_DNA"/>
</dbReference>
<gene>
    <name evidence="2" type="ORF">LTR97_007537</name>
</gene>
<accession>A0AAN7W8F9</accession>
<organism evidence="2 3">
    <name type="scientific">Elasticomyces elasticus</name>
    <dbReference type="NCBI Taxonomy" id="574655"/>
    <lineage>
        <taxon>Eukaryota</taxon>
        <taxon>Fungi</taxon>
        <taxon>Dikarya</taxon>
        <taxon>Ascomycota</taxon>
        <taxon>Pezizomycotina</taxon>
        <taxon>Dothideomycetes</taxon>
        <taxon>Dothideomycetidae</taxon>
        <taxon>Mycosphaerellales</taxon>
        <taxon>Teratosphaeriaceae</taxon>
        <taxon>Elasticomyces</taxon>
    </lineage>
</organism>
<feature type="region of interest" description="Disordered" evidence="1">
    <location>
        <begin position="128"/>
        <end position="150"/>
    </location>
</feature>
<protein>
    <submittedName>
        <fullName evidence="2">Uncharacterized protein</fullName>
    </submittedName>
</protein>
<evidence type="ECO:0000256" key="1">
    <source>
        <dbReference type="SAM" id="MobiDB-lite"/>
    </source>
</evidence>
<name>A0AAN7W8F9_9PEZI</name>
<sequence length="275" mass="30097">MARARSRAGVLTPQEKHGDSDGRRRDVVTKSPSNGTFPRFDSSIPVFCQEPFSLPSTTSVAAGITKRHHCCVEASGNEISAISHARQKHSKRALRKRRSQSTLMGICSSCLGVRHPSRDVNETDALLDNSRPVQYGSLDVDDSPSPDEEELQRGREALERITNEATEYAESRKWRLTVASNMIDVSHSSSTDLSQHLAHTNHDRQPVPENDNAASSTKLAQTTTEDDEAMWLQSVQASPATLTQVKGLHSGTLTLDIGRLRNESPSSTKLATQTG</sequence>
<comment type="caution">
    <text evidence="2">The sequence shown here is derived from an EMBL/GenBank/DDBJ whole genome shotgun (WGS) entry which is preliminary data.</text>
</comment>
<reference evidence="2" key="1">
    <citation type="submission" date="2023-08" db="EMBL/GenBank/DDBJ databases">
        <title>Black Yeasts Isolated from many extreme environments.</title>
        <authorList>
            <person name="Coleine C."/>
            <person name="Stajich J.E."/>
            <person name="Selbmann L."/>
        </authorList>
    </citation>
    <scope>NUCLEOTIDE SEQUENCE</scope>
    <source>
        <strain evidence="2">CCFEE 5810</strain>
    </source>
</reference>
<evidence type="ECO:0000313" key="2">
    <source>
        <dbReference type="EMBL" id="KAK5697399.1"/>
    </source>
</evidence>
<feature type="region of interest" description="Disordered" evidence="1">
    <location>
        <begin position="254"/>
        <end position="275"/>
    </location>
</feature>
<evidence type="ECO:0000313" key="3">
    <source>
        <dbReference type="Proteomes" id="UP001310594"/>
    </source>
</evidence>
<feature type="compositionally biased region" description="Acidic residues" evidence="1">
    <location>
        <begin position="139"/>
        <end position="150"/>
    </location>
</feature>
<dbReference type="AlphaFoldDB" id="A0AAN7W8F9"/>
<feature type="region of interest" description="Disordered" evidence="1">
    <location>
        <begin position="1"/>
        <end position="36"/>
    </location>
</feature>
<feature type="region of interest" description="Disordered" evidence="1">
    <location>
        <begin position="187"/>
        <end position="224"/>
    </location>
</feature>
<feature type="compositionally biased region" description="Polar residues" evidence="1">
    <location>
        <begin position="212"/>
        <end position="223"/>
    </location>
</feature>
<proteinExistence type="predicted"/>
<dbReference type="Proteomes" id="UP001310594">
    <property type="component" value="Unassembled WGS sequence"/>
</dbReference>
<feature type="compositionally biased region" description="Polar residues" evidence="1">
    <location>
        <begin position="187"/>
        <end position="198"/>
    </location>
</feature>
<feature type="compositionally biased region" description="Basic and acidic residues" evidence="1">
    <location>
        <begin position="14"/>
        <end position="28"/>
    </location>
</feature>